<feature type="transmembrane region" description="Helical" evidence="1">
    <location>
        <begin position="188"/>
        <end position="210"/>
    </location>
</feature>
<keyword evidence="1" id="KW-0812">Transmembrane</keyword>
<dbReference type="AlphaFoldDB" id="A0A0U2XBW1"/>
<feature type="transmembrane region" description="Helical" evidence="1">
    <location>
        <begin position="32"/>
        <end position="52"/>
    </location>
</feature>
<evidence type="ECO:0000313" key="2">
    <source>
        <dbReference type="EMBL" id="ALS56046.1"/>
    </source>
</evidence>
<proteinExistence type="predicted"/>
<reference evidence="2" key="1">
    <citation type="journal article" date="2016" name="ISME J.">
        <title>Functional metagenomic screen reveals new and diverse microbial rhodopsins.</title>
        <authorList>
            <person name="Pushkarev A."/>
            <person name="Beja O."/>
        </authorList>
    </citation>
    <scope>NUCLEOTIDE SEQUENCE</scope>
</reference>
<accession>A0A0U2XBW1</accession>
<evidence type="ECO:0008006" key="3">
    <source>
        <dbReference type="Google" id="ProtNLM"/>
    </source>
</evidence>
<name>A0A0U2XBW1_9BACT</name>
<feature type="transmembrane region" description="Helical" evidence="1">
    <location>
        <begin position="6"/>
        <end position="25"/>
    </location>
</feature>
<dbReference type="EMBL" id="KT201085">
    <property type="protein sequence ID" value="ALS56046.1"/>
    <property type="molecule type" value="Genomic_DNA"/>
</dbReference>
<organism evidence="2">
    <name type="scientific">uncultured bacterium EIL107F05</name>
    <dbReference type="NCBI Taxonomy" id="1768198"/>
    <lineage>
        <taxon>Bacteria</taxon>
        <taxon>environmental samples</taxon>
    </lineage>
</organism>
<feature type="transmembrane region" description="Helical" evidence="1">
    <location>
        <begin position="86"/>
        <end position="109"/>
    </location>
</feature>
<feature type="transmembrane region" description="Helical" evidence="1">
    <location>
        <begin position="156"/>
        <end position="176"/>
    </location>
</feature>
<protein>
    <recommendedName>
        <fullName evidence="3">DUF2232 domain-containing protein</fullName>
    </recommendedName>
</protein>
<evidence type="ECO:0000256" key="1">
    <source>
        <dbReference type="SAM" id="Phobius"/>
    </source>
</evidence>
<feature type="transmembrane region" description="Helical" evidence="1">
    <location>
        <begin position="130"/>
        <end position="150"/>
    </location>
</feature>
<sequence length="230" mass="24710">MAFGFGDPSILLVLAITIVLAAVLYRTLSWTSVLLIALGLSLVLVFLVGAVYEETLKGLVVAIKEVVAPPAQLAALGVDSVTIDAWMASLSVGALSFVQIVSAIFALIFARAVQARAYNPGGFKAEFEAVILPPMFAVGCLVLATTGFLIDPWMLRFTPIGALPLMFAGIALVHGLTSMRESRGLITMFYVALVFFTPYLLMLLALLAVIDAFADFRARVRQEPPENEDK</sequence>
<keyword evidence="1" id="KW-0472">Membrane</keyword>
<keyword evidence="1" id="KW-1133">Transmembrane helix</keyword>